<proteinExistence type="predicted"/>
<reference evidence="2 3" key="1">
    <citation type="submission" date="2018-01" db="EMBL/GenBank/DDBJ databases">
        <title>Whole genome analyses suggest that Burkholderia sensu lato contains two further novel genera in the rhizoxinica-symbiotica group Mycetohabitans gen. nov., and Trinickia gen. nov.: implications for the evolution of diazotrophy and nodulation in the Burkholderiaceae.</title>
        <authorList>
            <person name="Estrada-de los Santos P."/>
            <person name="Palmer M."/>
            <person name="Chavez-Ramirez B."/>
            <person name="Beukes C."/>
            <person name="Steenkamp E.T."/>
            <person name="Hirsch A.M."/>
            <person name="Manyaka P."/>
            <person name="Maluk M."/>
            <person name="Lafos M."/>
            <person name="Crook M."/>
            <person name="Gross E."/>
            <person name="Simon M.F."/>
            <person name="Bueno dos Reis Junior F."/>
            <person name="Poole P.S."/>
            <person name="Venter S.N."/>
            <person name="James E.K."/>
        </authorList>
    </citation>
    <scope>NUCLEOTIDE SEQUENCE [LARGE SCALE GENOMIC DNA]</scope>
    <source>
        <strain evidence="2 3">WSM 3937</strain>
    </source>
</reference>
<protein>
    <submittedName>
        <fullName evidence="2">Uncharacterized protein</fullName>
    </submittedName>
</protein>
<gene>
    <name evidence="2" type="ORF">C0Z16_21510</name>
</gene>
<sequence length="122" mass="13634">MDFEDGEYRFRRGAHHARAIRHHRLDVKAWPNDVRALLWGDTRYGSERRAWHRAHGSAGGDCTTRGRRRTSSSLTPLAQYTSCASQLLRRAALSADGSVSAISSQSAMARATESPPRQGERE</sequence>
<evidence type="ECO:0000256" key="1">
    <source>
        <dbReference type="SAM" id="MobiDB-lite"/>
    </source>
</evidence>
<comment type="caution">
    <text evidence="2">The sequence shown here is derived from an EMBL/GenBank/DDBJ whole genome shotgun (WGS) entry which is preliminary data.</text>
</comment>
<dbReference type="EMBL" id="PNXY01000015">
    <property type="protein sequence ID" value="PMS28996.1"/>
    <property type="molecule type" value="Genomic_DNA"/>
</dbReference>
<evidence type="ECO:0000313" key="2">
    <source>
        <dbReference type="EMBL" id="PMS28996.1"/>
    </source>
</evidence>
<accession>A0ABX4V3B6</accession>
<organism evidence="2 3">
    <name type="scientific">Paraburkholderia rhynchosiae</name>
    <dbReference type="NCBI Taxonomy" id="487049"/>
    <lineage>
        <taxon>Bacteria</taxon>
        <taxon>Pseudomonadati</taxon>
        <taxon>Pseudomonadota</taxon>
        <taxon>Betaproteobacteria</taxon>
        <taxon>Burkholderiales</taxon>
        <taxon>Burkholderiaceae</taxon>
        <taxon>Paraburkholderia</taxon>
    </lineage>
</organism>
<name>A0ABX4V3B6_9BURK</name>
<dbReference type="Proteomes" id="UP000235659">
    <property type="component" value="Unassembled WGS sequence"/>
</dbReference>
<keyword evidence="3" id="KW-1185">Reference proteome</keyword>
<feature type="region of interest" description="Disordered" evidence="1">
    <location>
        <begin position="52"/>
        <end position="74"/>
    </location>
</feature>
<evidence type="ECO:0000313" key="3">
    <source>
        <dbReference type="Proteomes" id="UP000235659"/>
    </source>
</evidence>
<feature type="region of interest" description="Disordered" evidence="1">
    <location>
        <begin position="99"/>
        <end position="122"/>
    </location>
</feature>